<dbReference type="InterPro" id="IPR006626">
    <property type="entry name" value="PbH1"/>
</dbReference>
<feature type="domain" description="SLH" evidence="4">
    <location>
        <begin position="847"/>
        <end position="910"/>
    </location>
</feature>
<dbReference type="Gene3D" id="2.160.20.10">
    <property type="entry name" value="Single-stranded right-handed beta-helix, Pectin lyase-like"/>
    <property type="match status" value="1"/>
</dbReference>
<dbReference type="InterPro" id="IPR011050">
    <property type="entry name" value="Pectin_lyase_fold/virulence"/>
</dbReference>
<feature type="domain" description="SLH" evidence="4">
    <location>
        <begin position="789"/>
        <end position="846"/>
    </location>
</feature>
<feature type="domain" description="SLH" evidence="4">
    <location>
        <begin position="721"/>
        <end position="788"/>
    </location>
</feature>
<dbReference type="Gene3D" id="2.60.40.4270">
    <property type="entry name" value="Listeria-Bacteroides repeat domain"/>
    <property type="match status" value="1"/>
</dbReference>
<feature type="chain" id="PRO_5046061829" description="SLH domain-containing protein" evidence="3">
    <location>
        <begin position="26"/>
        <end position="963"/>
    </location>
</feature>
<reference evidence="5 6" key="1">
    <citation type="submission" date="2020-06" db="EMBL/GenBank/DDBJ databases">
        <title>Characterization of fructooligosaccharide metabolism and fructooligosaccharide-degrading enzymes in human commensal butyrate producers.</title>
        <authorList>
            <person name="Tanno H."/>
            <person name="Fujii T."/>
            <person name="Hirano K."/>
            <person name="Maeno S."/>
            <person name="Tonozuka T."/>
            <person name="Sakamoto M."/>
            <person name="Ohkuma M."/>
            <person name="Tochio T."/>
            <person name="Endo A."/>
        </authorList>
    </citation>
    <scope>NUCLEOTIDE SEQUENCE [LARGE SCALE GENOMIC DNA]</scope>
    <source>
        <strain evidence="5 6">JCM 31056</strain>
    </source>
</reference>
<dbReference type="Proteomes" id="UP000620147">
    <property type="component" value="Unassembled WGS sequence"/>
</dbReference>
<comment type="subcellular location">
    <subcellularLocation>
        <location evidence="1">Cell envelope</location>
    </subcellularLocation>
</comment>
<keyword evidence="2" id="KW-0677">Repeat</keyword>
<evidence type="ECO:0000313" key="5">
    <source>
        <dbReference type="EMBL" id="GFO88989.1"/>
    </source>
</evidence>
<dbReference type="SUPFAM" id="SSF51126">
    <property type="entry name" value="Pectin lyase-like"/>
    <property type="match status" value="1"/>
</dbReference>
<dbReference type="PANTHER" id="PTHR43308">
    <property type="entry name" value="OUTER MEMBRANE PROTEIN ALPHA-RELATED"/>
    <property type="match status" value="1"/>
</dbReference>
<dbReference type="InterPro" id="IPR012334">
    <property type="entry name" value="Pectin_lyas_fold"/>
</dbReference>
<dbReference type="SMART" id="SM00710">
    <property type="entry name" value="PbH1"/>
    <property type="match status" value="5"/>
</dbReference>
<protein>
    <recommendedName>
        <fullName evidence="4">SLH domain-containing protein</fullName>
    </recommendedName>
</protein>
<evidence type="ECO:0000256" key="2">
    <source>
        <dbReference type="ARBA" id="ARBA00022737"/>
    </source>
</evidence>
<proteinExistence type="predicted"/>
<dbReference type="InterPro" id="IPR001119">
    <property type="entry name" value="SLH_dom"/>
</dbReference>
<dbReference type="RefSeq" id="WP_188885825.1">
    <property type="nucleotide sequence ID" value="NZ_BLYJ01000031.1"/>
</dbReference>
<keyword evidence="3" id="KW-0732">Signal</keyword>
<name>A0ABQ1E203_9FIRM</name>
<dbReference type="EMBL" id="BLYJ01000031">
    <property type="protein sequence ID" value="GFO88989.1"/>
    <property type="molecule type" value="Genomic_DNA"/>
</dbReference>
<dbReference type="InterPro" id="IPR013378">
    <property type="entry name" value="InlB-like_B-rpt"/>
</dbReference>
<feature type="signal peptide" evidence="3">
    <location>
        <begin position="1"/>
        <end position="25"/>
    </location>
</feature>
<dbReference type="Pfam" id="PF00395">
    <property type="entry name" value="SLH"/>
    <property type="match status" value="3"/>
</dbReference>
<dbReference type="NCBIfam" id="TIGR02543">
    <property type="entry name" value="List_Bact_rpt"/>
    <property type="match status" value="1"/>
</dbReference>
<evidence type="ECO:0000313" key="6">
    <source>
        <dbReference type="Proteomes" id="UP000620147"/>
    </source>
</evidence>
<dbReference type="Pfam" id="PF09479">
    <property type="entry name" value="Flg_new"/>
    <property type="match status" value="2"/>
</dbReference>
<organism evidence="5 6">
    <name type="scientific">Butyricicoccus faecihominis</name>
    <dbReference type="NCBI Taxonomy" id="1712515"/>
    <lineage>
        <taxon>Bacteria</taxon>
        <taxon>Bacillati</taxon>
        <taxon>Bacillota</taxon>
        <taxon>Clostridia</taxon>
        <taxon>Eubacteriales</taxon>
        <taxon>Butyricicoccaceae</taxon>
        <taxon>Butyricicoccus</taxon>
    </lineage>
</organism>
<evidence type="ECO:0000256" key="1">
    <source>
        <dbReference type="ARBA" id="ARBA00004196"/>
    </source>
</evidence>
<sequence>MKTKLLSWLLTLSLLMTMLPTAALAAAVPGVNSGTVIYVSETGNDSAVGDESTPLKTIGAAFTQAVDGDTICLLSDIKLVGKLVLTGDKSVTLTGKAGETAKKITYQKDTSTDLYMIEVGVEYGTATKTNLTLENVTIDAEAQDIRCVRVCPGSQLILADGATVRNGRAINQDGTTGTSDCGGGIVVDNGAKLTMEDSSSITGCSAEWGGAVYLSGEMEINGGEISNNTAVGDIYEINGVNRSASAHGGAIMIRACRADYDTAYDAPAKLTMRGGTISGNAATSNVSAFGGAISIIGTRDTGSLTNAFIMSGGTISDNQAGYGGAISAYAADIYWQGNTSIQLSGNAKITDNIARNYGGAICLFGNNTQNYTDTLTMSGGTISGNKANSAGGGVYLSAHGDQMFMTGGSIRENEAGYGGGLSIRSGNSGANPNAAVYLLGGTISDNQATSGYPTDDSYSERLYCGNAIEQSGELYLDGTQMNVSGDIRVGCTTNFRTGAIETNRYVTLVGASDSMQNYELTSYDDESLDGRVVVAPGTITYGTETYSVADAEPYLSHFTHNHKEIITDTDYTAETGASSQAKSLVLYGAIQKFSVTYTDGIGGTSFADEVTSDLRRGTPTPAFTGGTPTRSGYTFAGWEPSVAATVTDNAVYTAQWAKNSSSSHHSTRYTLHYESNGGTTYKDERYSSGTKVTLDKTPTRESYTFTGWYADKALTDKITNVKMTGNKTVYAGWTATNVPDMLNGDDHYAYVVGYSDGTVRPNANISRAEVATIFFRLLKEEVRDGNLTTENTFADVTDGQWHNKAISTMAKLGIVKGRRADSFDPDASITRAEFAAICARFNTKPVENSGSFSDISGHWAENEIERAAAFGWISGYPDGTFHPDARITRAEAMTMINRVLCRMPQSESDLLDSMVTWPDNKPSDWHYLAVQEATNSHDFNRQGEVGESWTKLTSVPDWTRYQK</sequence>
<dbReference type="InterPro" id="IPR042229">
    <property type="entry name" value="Listeria/Bacterioides_rpt_sf"/>
</dbReference>
<dbReference type="InterPro" id="IPR051465">
    <property type="entry name" value="Cell_Envelope_Struct_Comp"/>
</dbReference>
<dbReference type="PROSITE" id="PS51272">
    <property type="entry name" value="SLH"/>
    <property type="match status" value="3"/>
</dbReference>
<gene>
    <name evidence="5" type="ORF">BUFA31_21530</name>
</gene>
<accession>A0ABQ1E203</accession>
<comment type="caution">
    <text evidence="5">The sequence shown here is derived from an EMBL/GenBank/DDBJ whole genome shotgun (WGS) entry which is preliminary data.</text>
</comment>
<evidence type="ECO:0000256" key="3">
    <source>
        <dbReference type="SAM" id="SignalP"/>
    </source>
</evidence>
<evidence type="ECO:0000259" key="4">
    <source>
        <dbReference type="PROSITE" id="PS51272"/>
    </source>
</evidence>
<keyword evidence="6" id="KW-1185">Reference proteome</keyword>